<evidence type="ECO:0008006" key="12">
    <source>
        <dbReference type="Google" id="ProtNLM"/>
    </source>
</evidence>
<evidence type="ECO:0000313" key="10">
    <source>
        <dbReference type="EMBL" id="KAG7549032.1"/>
    </source>
</evidence>
<feature type="transmembrane region" description="Helical" evidence="9">
    <location>
        <begin position="58"/>
        <end position="79"/>
    </location>
</feature>
<feature type="region of interest" description="Disordered" evidence="8">
    <location>
        <begin position="389"/>
        <end position="419"/>
    </location>
</feature>
<feature type="transmembrane region" description="Helical" evidence="9">
    <location>
        <begin position="323"/>
        <end position="343"/>
    </location>
</feature>
<feature type="transmembrane region" description="Helical" evidence="9">
    <location>
        <begin position="167"/>
        <end position="189"/>
    </location>
</feature>
<comment type="subcellular location">
    <subcellularLocation>
        <location evidence="1">Cell membrane</location>
        <topology evidence="1">Multi-pass membrane protein</topology>
    </subcellularLocation>
</comment>
<comment type="caution">
    <text evidence="10">The sequence shown here is derived from an EMBL/GenBank/DDBJ whole genome shotgun (WGS) entry which is preliminary data.</text>
</comment>
<keyword evidence="4" id="KW-1003">Cell membrane</keyword>
<dbReference type="AlphaFoldDB" id="A0A8K0JLG3"/>
<protein>
    <recommendedName>
        <fullName evidence="12">C4-dicarboxylate transporter/malic acid transport protein</fullName>
    </recommendedName>
</protein>
<evidence type="ECO:0000256" key="6">
    <source>
        <dbReference type="ARBA" id="ARBA00022989"/>
    </source>
</evidence>
<evidence type="ECO:0000256" key="4">
    <source>
        <dbReference type="ARBA" id="ARBA00022475"/>
    </source>
</evidence>
<dbReference type="InterPro" id="IPR051629">
    <property type="entry name" value="Sulfite_efflux_TDT"/>
</dbReference>
<keyword evidence="7 9" id="KW-0472">Membrane</keyword>
<keyword evidence="6 9" id="KW-1133">Transmembrane helix</keyword>
<feature type="transmembrane region" description="Helical" evidence="9">
    <location>
        <begin position="24"/>
        <end position="46"/>
    </location>
</feature>
<evidence type="ECO:0000256" key="2">
    <source>
        <dbReference type="ARBA" id="ARBA00008566"/>
    </source>
</evidence>
<sequence length="419" mass="45934">MGTFTFPRPTKNHWRGTRHAAMKAVELFTPQMYVTCMGTGVLAVLLNRNPYQFRGLETISTVVFVLDLVLFTTITLTFFTRWIMFPAPTRKMFDSDVDQTTYLSCGTIAAATLVELVTLIPGTHWHNWGYAAYALWWAAVVLSLFAGSVVYWILIRDEEVHLGNLSPTLLYPVTGILATSASGAVVVSYNTDIGPGLGVGVAVVSYLLLGMGFFLAVLTLTAYFTRLLTNQTPDPKKIAAQFIPVAALANAAYAFDELGYVAGPKKRLLQTFGKGPTAVSGVGDGMYAMGIVWSLMCWGFSVYWMIIGFLTFFSDAKKSKFSLYTWSAAYPIGAFGVACTQFAEGFDSTAFRVVSTIICIFSVIYWLFLVVYTLPLLISGELLLQNGRHKGEEEEEEEEGVRDGEGDGGGSSRRTTSDV</sequence>
<dbReference type="InterPro" id="IPR004695">
    <property type="entry name" value="SLAC1/Mae1/Ssu1/TehA"/>
</dbReference>
<feature type="transmembrane region" description="Helical" evidence="9">
    <location>
        <begin position="349"/>
        <end position="378"/>
    </location>
</feature>
<dbReference type="GO" id="GO:0005886">
    <property type="term" value="C:plasma membrane"/>
    <property type="evidence" value="ECO:0007669"/>
    <property type="project" value="UniProtKB-SubCell"/>
</dbReference>
<accession>A0A8K0JLG3</accession>
<dbReference type="PANTHER" id="PTHR31686">
    <property type="match status" value="1"/>
</dbReference>
<evidence type="ECO:0000256" key="9">
    <source>
        <dbReference type="SAM" id="Phobius"/>
    </source>
</evidence>
<gene>
    <name evidence="10" type="ORF">FFLO_03068</name>
</gene>
<evidence type="ECO:0000256" key="1">
    <source>
        <dbReference type="ARBA" id="ARBA00004651"/>
    </source>
</evidence>
<organism evidence="10 11">
    <name type="scientific">Filobasidium floriforme</name>
    <dbReference type="NCBI Taxonomy" id="5210"/>
    <lineage>
        <taxon>Eukaryota</taxon>
        <taxon>Fungi</taxon>
        <taxon>Dikarya</taxon>
        <taxon>Basidiomycota</taxon>
        <taxon>Agaricomycotina</taxon>
        <taxon>Tremellomycetes</taxon>
        <taxon>Filobasidiales</taxon>
        <taxon>Filobasidiaceae</taxon>
        <taxon>Filobasidium</taxon>
    </lineage>
</organism>
<evidence type="ECO:0000313" key="11">
    <source>
        <dbReference type="Proteomes" id="UP000812966"/>
    </source>
</evidence>
<evidence type="ECO:0000256" key="7">
    <source>
        <dbReference type="ARBA" id="ARBA00023136"/>
    </source>
</evidence>
<dbReference type="EMBL" id="JABELV010000054">
    <property type="protein sequence ID" value="KAG7549032.1"/>
    <property type="molecule type" value="Genomic_DNA"/>
</dbReference>
<dbReference type="Proteomes" id="UP000812966">
    <property type="component" value="Unassembled WGS sequence"/>
</dbReference>
<comment type="similarity">
    <text evidence="2">Belongs to the tellurite-resistance/dicarboxylate transporter (TDT) family.</text>
</comment>
<evidence type="ECO:0000256" key="3">
    <source>
        <dbReference type="ARBA" id="ARBA00022448"/>
    </source>
</evidence>
<dbReference type="Gene3D" id="1.50.10.150">
    <property type="entry name" value="Voltage-dependent anion channel"/>
    <property type="match status" value="1"/>
</dbReference>
<dbReference type="GO" id="GO:0000319">
    <property type="term" value="F:sulfite transmembrane transporter activity"/>
    <property type="evidence" value="ECO:0007669"/>
    <property type="project" value="TreeGrafter"/>
</dbReference>
<dbReference type="Pfam" id="PF03595">
    <property type="entry name" value="SLAC1"/>
    <property type="match status" value="1"/>
</dbReference>
<proteinExistence type="inferred from homology"/>
<feature type="transmembrane region" description="Helical" evidence="9">
    <location>
        <begin position="100"/>
        <end position="122"/>
    </location>
</feature>
<dbReference type="InterPro" id="IPR038665">
    <property type="entry name" value="Voltage-dep_anion_channel_sf"/>
</dbReference>
<keyword evidence="3" id="KW-0813">Transport</keyword>
<name>A0A8K0JLG3_9TREE</name>
<evidence type="ECO:0000256" key="8">
    <source>
        <dbReference type="SAM" id="MobiDB-lite"/>
    </source>
</evidence>
<dbReference type="PANTHER" id="PTHR31686:SF3">
    <property type="entry name" value="ACID TRANSPORT PROTEIN, PUTATIVE (AFU_ORTHOLOGUE AFUA_4G09410)-RELATED"/>
    <property type="match status" value="1"/>
</dbReference>
<feature type="transmembrane region" description="Helical" evidence="9">
    <location>
        <begin position="201"/>
        <end position="226"/>
    </location>
</feature>
<keyword evidence="11" id="KW-1185">Reference proteome</keyword>
<reference evidence="10" key="1">
    <citation type="submission" date="2020-04" db="EMBL/GenBank/DDBJ databases">
        <title>Analysis of mating type loci in Filobasidium floriforme.</title>
        <authorList>
            <person name="Nowrousian M."/>
        </authorList>
    </citation>
    <scope>NUCLEOTIDE SEQUENCE</scope>
    <source>
        <strain evidence="10">CBS 6242</strain>
    </source>
</reference>
<evidence type="ECO:0000256" key="5">
    <source>
        <dbReference type="ARBA" id="ARBA00022692"/>
    </source>
</evidence>
<feature type="transmembrane region" description="Helical" evidence="9">
    <location>
        <begin position="134"/>
        <end position="155"/>
    </location>
</feature>
<feature type="transmembrane region" description="Helical" evidence="9">
    <location>
        <begin position="286"/>
        <end position="311"/>
    </location>
</feature>
<keyword evidence="5 9" id="KW-0812">Transmembrane</keyword>